<dbReference type="Proteomes" id="UP001250858">
    <property type="component" value="Chromosome"/>
</dbReference>
<evidence type="ECO:0000313" key="3">
    <source>
        <dbReference type="Proteomes" id="UP001250858"/>
    </source>
</evidence>
<protein>
    <recommendedName>
        <fullName evidence="4">WXG100 family type VII secretion target</fullName>
    </recommendedName>
</protein>
<evidence type="ECO:0000313" key="2">
    <source>
        <dbReference type="EMBL" id="WMX43818.1"/>
    </source>
</evidence>
<evidence type="ECO:0008006" key="4">
    <source>
        <dbReference type="Google" id="ProtNLM"/>
    </source>
</evidence>
<feature type="compositionally biased region" description="Basic and acidic residues" evidence="1">
    <location>
        <begin position="86"/>
        <end position="99"/>
    </location>
</feature>
<name>A0ABY9RNP6_9ACTN</name>
<accession>A0ABY9RNP6</accession>
<sequence length="105" mass="11316">MSDDALDVDPDGLDKSGRNMGDVADKIKLIRDEYLDKLTSYHGCWGDGEFGEAFAKKYVPAEKDLEAGVTGLADGLSGSGRSQQDAGKKFRGLSDDIGTHLRHGR</sequence>
<keyword evidence="3" id="KW-1185">Reference proteome</keyword>
<proteinExistence type="predicted"/>
<feature type="region of interest" description="Disordered" evidence="1">
    <location>
        <begin position="73"/>
        <end position="105"/>
    </location>
</feature>
<gene>
    <name evidence="2" type="ORF">RGF97_01590</name>
</gene>
<dbReference type="EMBL" id="CP133762">
    <property type="protein sequence ID" value="WMX43818.1"/>
    <property type="molecule type" value="Genomic_DNA"/>
</dbReference>
<evidence type="ECO:0000256" key="1">
    <source>
        <dbReference type="SAM" id="MobiDB-lite"/>
    </source>
</evidence>
<reference evidence="2 3" key="1">
    <citation type="submission" date="2023-09" db="EMBL/GenBank/DDBJ databases">
        <title>Complete genome of Streptomyces roseicoloratus T14.</title>
        <authorList>
            <person name="Bashizi T."/>
            <person name="Kim M.-J."/>
            <person name="Lee G."/>
            <person name="Tagele S.B."/>
            <person name="Shin J.-H."/>
        </authorList>
    </citation>
    <scope>NUCLEOTIDE SEQUENCE [LARGE SCALE GENOMIC DNA]</scope>
    <source>
        <strain evidence="2 3">T14</strain>
    </source>
</reference>
<organism evidence="2 3">
    <name type="scientific">Streptomyces roseicoloratus</name>
    <dbReference type="NCBI Taxonomy" id="2508722"/>
    <lineage>
        <taxon>Bacteria</taxon>
        <taxon>Bacillati</taxon>
        <taxon>Actinomycetota</taxon>
        <taxon>Actinomycetes</taxon>
        <taxon>Kitasatosporales</taxon>
        <taxon>Streptomycetaceae</taxon>
        <taxon>Streptomyces</taxon>
    </lineage>
</organism>
<dbReference type="RefSeq" id="WP_309547694.1">
    <property type="nucleotide sequence ID" value="NZ_CP133762.1"/>
</dbReference>